<comment type="caution">
    <text evidence="5">The sequence shown here is derived from an EMBL/GenBank/DDBJ whole genome shotgun (WGS) entry which is preliminary data.</text>
</comment>
<proteinExistence type="inferred from homology"/>
<gene>
    <name evidence="5" type="ORF">PGLA1383_LOCUS27763</name>
    <name evidence="6" type="ORF">PGLA2088_LOCUS35581</name>
</gene>
<feature type="domain" description="Tryptophan synthase beta chain-like PALP" evidence="4">
    <location>
        <begin position="35"/>
        <end position="262"/>
    </location>
</feature>
<dbReference type="SUPFAM" id="SSF53686">
    <property type="entry name" value="Tryptophan synthase beta subunit-like PLP-dependent enzymes"/>
    <property type="match status" value="1"/>
</dbReference>
<name>A0A813F8P3_POLGL</name>
<dbReference type="OrthoDB" id="10266364at2759"/>
<dbReference type="Proteomes" id="UP000626109">
    <property type="component" value="Unassembled WGS sequence"/>
</dbReference>
<evidence type="ECO:0000313" key="6">
    <source>
        <dbReference type="EMBL" id="CAE8709690.1"/>
    </source>
</evidence>
<dbReference type="Pfam" id="PF00291">
    <property type="entry name" value="PALP"/>
    <property type="match status" value="1"/>
</dbReference>
<protein>
    <recommendedName>
        <fullName evidence="4">Tryptophan synthase beta chain-like PALP domain-containing protein</fullName>
    </recommendedName>
</protein>
<dbReference type="PANTHER" id="PTHR43780">
    <property type="entry name" value="1-AMINOCYCLOPROPANE-1-CARBOXYLATE DEAMINASE-RELATED"/>
    <property type="match status" value="1"/>
</dbReference>
<comment type="cofactor">
    <cofactor evidence="1">
        <name>pyridoxal 5'-phosphate</name>
        <dbReference type="ChEBI" id="CHEBI:597326"/>
    </cofactor>
</comment>
<dbReference type="EMBL" id="CAJNNW010031869">
    <property type="protein sequence ID" value="CAE8709690.1"/>
    <property type="molecule type" value="Genomic_DNA"/>
</dbReference>
<evidence type="ECO:0000259" key="4">
    <source>
        <dbReference type="Pfam" id="PF00291"/>
    </source>
</evidence>
<evidence type="ECO:0000313" key="7">
    <source>
        <dbReference type="Proteomes" id="UP000654075"/>
    </source>
</evidence>
<dbReference type="InterPro" id="IPR001926">
    <property type="entry name" value="TrpB-like_PALP"/>
</dbReference>
<dbReference type="Gene3D" id="3.40.50.1100">
    <property type="match status" value="2"/>
</dbReference>
<sequence length="332" mass="36532">MAMLSVVRYTPPSWARAAFRTVPSERVRLTSACAERPTPVFPMRNLPGLPEGVELFVKRDDYTGVELSGNKVRKLEFIFADALKMGADCVVTCGGAQSNHARATAIAARMLGLEPFLVLRLEEPHVSEATAEAIAADPPLVGNLLVDRLAGAQLRFVTKSEYSKHGSESLIQGLCNELQSQGRRPFAVPVGGSSGLGCWGYLEAVAEMRKQDVDESLGITDVAFACGSGGTAAGLALGNHLSGWGVGVHAYSVCDSPEYFHDFIDTWFRLRLFFYEKACSWGAPSFLYFRIRIPKHTQLQPSQMLFEVAKPKDHWKNQQYSQLGGHGWRHRN</sequence>
<reference evidence="5" key="1">
    <citation type="submission" date="2021-02" db="EMBL/GenBank/DDBJ databases">
        <authorList>
            <person name="Dougan E. K."/>
            <person name="Rhodes N."/>
            <person name="Thang M."/>
            <person name="Chan C."/>
        </authorList>
    </citation>
    <scope>NUCLEOTIDE SEQUENCE</scope>
</reference>
<comment type="similarity">
    <text evidence="2">Belongs to the ACC deaminase/D-cysteine desulfhydrase family.</text>
</comment>
<dbReference type="Proteomes" id="UP000654075">
    <property type="component" value="Unassembled WGS sequence"/>
</dbReference>
<keyword evidence="7" id="KW-1185">Reference proteome</keyword>
<dbReference type="InterPro" id="IPR027278">
    <property type="entry name" value="ACCD_DCysDesulf"/>
</dbReference>
<keyword evidence="3" id="KW-0663">Pyridoxal phosphate</keyword>
<accession>A0A813F8P3</accession>
<dbReference type="InterPro" id="IPR036052">
    <property type="entry name" value="TrpB-like_PALP_sf"/>
</dbReference>
<evidence type="ECO:0000256" key="2">
    <source>
        <dbReference type="ARBA" id="ARBA00008639"/>
    </source>
</evidence>
<evidence type="ECO:0000256" key="1">
    <source>
        <dbReference type="ARBA" id="ARBA00001933"/>
    </source>
</evidence>
<dbReference type="GO" id="GO:0019148">
    <property type="term" value="F:D-cysteine desulfhydrase activity"/>
    <property type="evidence" value="ECO:0007669"/>
    <property type="project" value="TreeGrafter"/>
</dbReference>
<dbReference type="EMBL" id="CAJNNV010024458">
    <property type="protein sequence ID" value="CAE8609936.1"/>
    <property type="molecule type" value="Genomic_DNA"/>
</dbReference>
<evidence type="ECO:0000256" key="3">
    <source>
        <dbReference type="ARBA" id="ARBA00022898"/>
    </source>
</evidence>
<dbReference type="AlphaFoldDB" id="A0A813F8P3"/>
<organism evidence="5 7">
    <name type="scientific">Polarella glacialis</name>
    <name type="common">Dinoflagellate</name>
    <dbReference type="NCBI Taxonomy" id="89957"/>
    <lineage>
        <taxon>Eukaryota</taxon>
        <taxon>Sar</taxon>
        <taxon>Alveolata</taxon>
        <taxon>Dinophyceae</taxon>
        <taxon>Suessiales</taxon>
        <taxon>Suessiaceae</taxon>
        <taxon>Polarella</taxon>
    </lineage>
</organism>
<dbReference type="PANTHER" id="PTHR43780:SF2">
    <property type="entry name" value="1-AMINOCYCLOPROPANE-1-CARBOXYLATE DEAMINASE-RELATED"/>
    <property type="match status" value="1"/>
</dbReference>
<evidence type="ECO:0000313" key="5">
    <source>
        <dbReference type="EMBL" id="CAE8609936.1"/>
    </source>
</evidence>